<organism evidence="1">
    <name type="scientific">marine metagenome</name>
    <dbReference type="NCBI Taxonomy" id="408172"/>
    <lineage>
        <taxon>unclassified sequences</taxon>
        <taxon>metagenomes</taxon>
        <taxon>ecological metagenomes</taxon>
    </lineage>
</organism>
<gene>
    <name evidence="1" type="ORF">METZ01_LOCUS384133</name>
</gene>
<evidence type="ECO:0008006" key="2">
    <source>
        <dbReference type="Google" id="ProtNLM"/>
    </source>
</evidence>
<accession>A0A382UAK2</accession>
<name>A0A382UAK2_9ZZZZ</name>
<dbReference type="AlphaFoldDB" id="A0A382UAK2"/>
<dbReference type="EMBL" id="UINC01142753">
    <property type="protein sequence ID" value="SVD31279.1"/>
    <property type="molecule type" value="Genomic_DNA"/>
</dbReference>
<evidence type="ECO:0000313" key="1">
    <source>
        <dbReference type="EMBL" id="SVD31279.1"/>
    </source>
</evidence>
<sequence length="109" mass="12905">MFLVRRVFRARDKKVWEAASVIDEMGREYEKAGQRNESKVYLSANTTPGEYGLIYMEWTAEVLESVYRGDNEIPSRIHKELGPMLRDLVDEQWIEFYELLTPDKKRMPS</sequence>
<proteinExistence type="predicted"/>
<reference evidence="1" key="1">
    <citation type="submission" date="2018-05" db="EMBL/GenBank/DDBJ databases">
        <authorList>
            <person name="Lanie J.A."/>
            <person name="Ng W.-L."/>
            <person name="Kazmierczak K.M."/>
            <person name="Andrzejewski T.M."/>
            <person name="Davidsen T.M."/>
            <person name="Wayne K.J."/>
            <person name="Tettelin H."/>
            <person name="Glass J.I."/>
            <person name="Rusch D."/>
            <person name="Podicherti R."/>
            <person name="Tsui H.-C.T."/>
            <person name="Winkler M.E."/>
        </authorList>
    </citation>
    <scope>NUCLEOTIDE SEQUENCE</scope>
</reference>
<protein>
    <recommendedName>
        <fullName evidence="2">ABM domain-containing protein</fullName>
    </recommendedName>
</protein>